<dbReference type="RefSeq" id="WP_074914285.1">
    <property type="nucleotide sequence ID" value="NZ_FORY01000012.1"/>
</dbReference>
<evidence type="ECO:0000313" key="2">
    <source>
        <dbReference type="Proteomes" id="UP000183299"/>
    </source>
</evidence>
<dbReference type="Pfam" id="PF10636">
    <property type="entry name" value="hemP"/>
    <property type="match status" value="1"/>
</dbReference>
<protein>
    <submittedName>
        <fullName evidence="1">Hemin uptake protein HemP</fullName>
    </submittedName>
</protein>
<dbReference type="Gene3D" id="2.10.70.10">
    <property type="entry name" value="Complement Module, domain 1"/>
    <property type="match status" value="1"/>
</dbReference>
<proteinExistence type="predicted"/>
<evidence type="ECO:0000313" key="1">
    <source>
        <dbReference type="EMBL" id="SFJ84737.1"/>
    </source>
</evidence>
<dbReference type="Proteomes" id="UP000183299">
    <property type="component" value="Unassembled WGS sequence"/>
</dbReference>
<name>A0A1I3USB4_9RHOB</name>
<dbReference type="AlphaFoldDB" id="A0A1I3USB4"/>
<dbReference type="EMBL" id="FORY01000012">
    <property type="protein sequence ID" value="SFJ84737.1"/>
    <property type="molecule type" value="Genomic_DNA"/>
</dbReference>
<dbReference type="GeneID" id="98666015"/>
<dbReference type="InterPro" id="IPR019600">
    <property type="entry name" value="Hemin_uptake_protein_HemP"/>
</dbReference>
<reference evidence="1 2" key="1">
    <citation type="submission" date="2016-10" db="EMBL/GenBank/DDBJ databases">
        <authorList>
            <person name="de Groot N.N."/>
        </authorList>
    </citation>
    <scope>NUCLEOTIDE SEQUENCE [LARGE SCALE GENOMIC DNA]</scope>
    <source>
        <strain evidence="1 2">CGMCC 1.8891</strain>
    </source>
</reference>
<sequence length="53" mass="5720">MNAHVTPMTADAGQLPPVDARSLISEGSTRLINLDGQIYTLRITRAGKLILTK</sequence>
<accession>A0A1I3USB4</accession>
<dbReference type="OrthoDB" id="7691333at2"/>
<gene>
    <name evidence="1" type="ORF">SAMN04488138_11224</name>
</gene>
<organism evidence="1 2">
    <name type="scientific">Celeribacter halophilus</name>
    <dbReference type="NCBI Taxonomy" id="576117"/>
    <lineage>
        <taxon>Bacteria</taxon>
        <taxon>Pseudomonadati</taxon>
        <taxon>Pseudomonadota</taxon>
        <taxon>Alphaproteobacteria</taxon>
        <taxon>Rhodobacterales</taxon>
        <taxon>Roseobacteraceae</taxon>
        <taxon>Celeribacter</taxon>
    </lineage>
</organism>
<keyword evidence="2" id="KW-1185">Reference proteome</keyword>